<comment type="caution">
    <text evidence="1">The sequence shown here is derived from an EMBL/GenBank/DDBJ whole genome shotgun (WGS) entry which is preliminary data.</text>
</comment>
<evidence type="ECO:0000313" key="2">
    <source>
        <dbReference type="Proteomes" id="UP000819052"/>
    </source>
</evidence>
<proteinExistence type="predicted"/>
<reference evidence="1 2" key="1">
    <citation type="submission" date="2019-09" db="EMBL/GenBank/DDBJ databases">
        <title>Taxonomy of Antarctic Massilia spp.: description of Massilia rubra sp. nov., Massilia aquatica sp. nov., Massilia mucilaginosa sp. nov., Massilia frigida sp. nov. isolated from streams, lakes and regoliths.</title>
        <authorList>
            <person name="Holochova P."/>
            <person name="Sedlacek I."/>
            <person name="Kralova S."/>
            <person name="Maslanova I."/>
            <person name="Busse H.-J."/>
            <person name="Stankova E."/>
            <person name="Vrbovska V."/>
            <person name="Kovarovic V."/>
            <person name="Bartak M."/>
            <person name="Svec P."/>
            <person name="Pantucek R."/>
        </authorList>
    </citation>
    <scope>NUCLEOTIDE SEQUENCE [LARGE SCALE GENOMIC DNA]</scope>
    <source>
        <strain evidence="1 2">CCM 8693</strain>
    </source>
</reference>
<organism evidence="1 2">
    <name type="scientific">Massilia aquatica</name>
    <dbReference type="NCBI Taxonomy" id="2609000"/>
    <lineage>
        <taxon>Bacteria</taxon>
        <taxon>Pseudomonadati</taxon>
        <taxon>Pseudomonadota</taxon>
        <taxon>Betaproteobacteria</taxon>
        <taxon>Burkholderiales</taxon>
        <taxon>Oxalobacteraceae</taxon>
        <taxon>Telluria group</taxon>
        <taxon>Massilia</taxon>
    </lineage>
</organism>
<dbReference type="EMBL" id="VVIW01000032">
    <property type="protein sequence ID" value="NHZ44430.1"/>
    <property type="molecule type" value="Genomic_DNA"/>
</dbReference>
<dbReference type="Proteomes" id="UP000819052">
    <property type="component" value="Unassembled WGS sequence"/>
</dbReference>
<keyword evidence="2" id="KW-1185">Reference proteome</keyword>
<sequence length="134" mass="15230">MMGENFAQFEKWLGTENNSWYEYHLHVAAEELQKFSQDEWDHLLAAALSRPAWWQERCAEAVGEGEADQGVPILLALLGSPYLLVMSIVASELDNMEVRLPARYEPVLRQLSARLEEAGSSRASDVRRLLTQLL</sequence>
<protein>
    <submittedName>
        <fullName evidence="1">Uncharacterized protein</fullName>
    </submittedName>
</protein>
<accession>A0ABX0MJ45</accession>
<dbReference type="RefSeq" id="WP_167081088.1">
    <property type="nucleotide sequence ID" value="NZ_VVIW01000032.1"/>
</dbReference>
<evidence type="ECO:0000313" key="1">
    <source>
        <dbReference type="EMBL" id="NHZ44430.1"/>
    </source>
</evidence>
<gene>
    <name evidence="1" type="ORF">F1609_30370</name>
</gene>
<name>A0ABX0MJ45_9BURK</name>